<evidence type="ECO:0000256" key="1">
    <source>
        <dbReference type="SAM" id="Coils"/>
    </source>
</evidence>
<dbReference type="Proteomes" id="UP001071478">
    <property type="component" value="Unassembled WGS sequence"/>
</dbReference>
<keyword evidence="3" id="KW-0472">Membrane</keyword>
<proteinExistence type="predicted"/>
<keyword evidence="3" id="KW-0812">Transmembrane</keyword>
<dbReference type="AlphaFoldDB" id="A0A9Q4C884"/>
<evidence type="ECO:0000313" key="5">
    <source>
        <dbReference type="Proteomes" id="UP001071478"/>
    </source>
</evidence>
<sequence>MSKIDKYDYGRSVDHDAKSDRVELQSGMSFLMCSEIPEGLEISSGSILKTDCQRQLCKMLETPLAIGGLALKVTELSQDTLQLTPETRAIMEREGGRLMKSGGRLLGVIVNDRNQIIGQARFVMQSGFTGVGGLATVLAQVPIILLLIKCEKLSENVNRTNEKLDKILARMDEKENAQLSGLKESLKGLIKKAEYFGCVDEKMMYDIPQSNLVEECKTMYIDRIHTHIGGLTGRPEEVRTYIDEKYGSIVSDFQSLLTILWVSTWRAYLIMNKRPGDDVEPGQYSENYKRESEDFWLKYKEAEQYVVDLYCKIMKSLELFVARSVLSRPGREKVKSIFSGSRSKYIDPVEKAKGIIDLMGPLQDQFGISLSKPYSVRIISDKEVSGQVCEILKWMLPEGDRPIFLVYAKIAAIDPADSSHSISYSWRPKRDFKFLLVTQRNLYCVMEDDLFQGEHISDGIPLRDIRFVRLLPIKGQGPLLKIFTRNEDFEVDFGKLSADGGLDSACGLTELLRAEMNIPEEERRTDPRLEVTPPDREPEEIGAPDFIPDATGMADPV</sequence>
<dbReference type="EMBL" id="JAPMKU010000003">
    <property type="protein sequence ID" value="MCX7468734.1"/>
    <property type="molecule type" value="Genomic_DNA"/>
</dbReference>
<protein>
    <submittedName>
        <fullName evidence="4">Uncharacterized protein</fullName>
    </submittedName>
</protein>
<reference evidence="4" key="1">
    <citation type="submission" date="2022-11" db="EMBL/GenBank/DDBJ databases">
        <title>Corynebacterium sp. isolated from Penguins.</title>
        <authorList>
            <person name="Sedlar K."/>
            <person name="Svec P."/>
        </authorList>
    </citation>
    <scope>NUCLEOTIDE SEQUENCE</scope>
    <source>
        <strain evidence="4">P7374</strain>
    </source>
</reference>
<keyword evidence="3" id="KW-1133">Transmembrane helix</keyword>
<feature type="compositionally biased region" description="Basic and acidic residues" evidence="2">
    <location>
        <begin position="520"/>
        <end position="536"/>
    </location>
</feature>
<evidence type="ECO:0000256" key="2">
    <source>
        <dbReference type="SAM" id="MobiDB-lite"/>
    </source>
</evidence>
<evidence type="ECO:0000256" key="3">
    <source>
        <dbReference type="SAM" id="Phobius"/>
    </source>
</evidence>
<gene>
    <name evidence="4" type="ORF">OS129_07585</name>
</gene>
<comment type="caution">
    <text evidence="4">The sequence shown here is derived from an EMBL/GenBank/DDBJ whole genome shotgun (WGS) entry which is preliminary data.</text>
</comment>
<organism evidence="4 5">
    <name type="scientific">Corynebacterium pygosceleis</name>
    <dbReference type="NCBI Taxonomy" id="2800406"/>
    <lineage>
        <taxon>Bacteria</taxon>
        <taxon>Bacillati</taxon>
        <taxon>Actinomycetota</taxon>
        <taxon>Actinomycetes</taxon>
        <taxon>Mycobacteriales</taxon>
        <taxon>Corynebacteriaceae</taxon>
        <taxon>Corynebacterium</taxon>
    </lineage>
</organism>
<keyword evidence="1" id="KW-0175">Coiled coil</keyword>
<name>A0A9Q4C884_9CORY</name>
<dbReference type="RefSeq" id="WP_248168170.1">
    <property type="nucleotide sequence ID" value="NZ_JALNJA010000003.1"/>
</dbReference>
<accession>A0A9Q4C884</accession>
<feature type="coiled-coil region" evidence="1">
    <location>
        <begin position="150"/>
        <end position="177"/>
    </location>
</feature>
<evidence type="ECO:0000313" key="4">
    <source>
        <dbReference type="EMBL" id="MCX7468734.1"/>
    </source>
</evidence>
<feature type="transmembrane region" description="Helical" evidence="3">
    <location>
        <begin position="128"/>
        <end position="148"/>
    </location>
</feature>
<feature type="region of interest" description="Disordered" evidence="2">
    <location>
        <begin position="518"/>
        <end position="557"/>
    </location>
</feature>